<keyword evidence="1" id="KW-0812">Transmembrane</keyword>
<comment type="caution">
    <text evidence="2">The sequence shown here is derived from an EMBL/GenBank/DDBJ whole genome shotgun (WGS) entry which is preliminary data.</text>
</comment>
<evidence type="ECO:0000313" key="2">
    <source>
        <dbReference type="EMBL" id="TYC13099.1"/>
    </source>
</evidence>
<evidence type="ECO:0008006" key="4">
    <source>
        <dbReference type="Google" id="ProtNLM"/>
    </source>
</evidence>
<name>A0A5D0U7T3_9ACTN</name>
<accession>A0A5D0U7T3</accession>
<organism evidence="2 3">
    <name type="scientific">Actinomadura syzygii</name>
    <dbReference type="NCBI Taxonomy" id="1427538"/>
    <lineage>
        <taxon>Bacteria</taxon>
        <taxon>Bacillati</taxon>
        <taxon>Actinomycetota</taxon>
        <taxon>Actinomycetes</taxon>
        <taxon>Streptosporangiales</taxon>
        <taxon>Thermomonosporaceae</taxon>
        <taxon>Actinomadura</taxon>
    </lineage>
</organism>
<feature type="transmembrane region" description="Helical" evidence="1">
    <location>
        <begin position="52"/>
        <end position="74"/>
    </location>
</feature>
<dbReference type="OrthoDB" id="3826074at2"/>
<gene>
    <name evidence="2" type="ORF">FXF65_21565</name>
</gene>
<reference evidence="2 3" key="1">
    <citation type="submission" date="2019-08" db="EMBL/GenBank/DDBJ databases">
        <title>Actinomadura sp. nov. CYP1-5 isolated from mountain soil.</title>
        <authorList>
            <person name="Songsumanus A."/>
            <person name="Kuncharoen N."/>
            <person name="Kudo T."/>
            <person name="Yuki M."/>
            <person name="Igarashi Y."/>
            <person name="Tanasupawat S."/>
        </authorList>
    </citation>
    <scope>NUCLEOTIDE SEQUENCE [LARGE SCALE GENOMIC DNA]</scope>
    <source>
        <strain evidence="2 3">GKU157</strain>
    </source>
</reference>
<dbReference type="EMBL" id="VSFF01000008">
    <property type="protein sequence ID" value="TYC13099.1"/>
    <property type="molecule type" value="Genomic_DNA"/>
</dbReference>
<dbReference type="RefSeq" id="WP_148351795.1">
    <property type="nucleotide sequence ID" value="NZ_JBHSBF010000034.1"/>
</dbReference>
<sequence length="305" mass="32796">MNNDLDSLVRRAAPLSDEEAVRPVRAETRRALLAQITAEPTTAPRRARRWSLGLPLVAAAGACAVAGALVLAPWHSEKDTRVVPSPRAGNPGTFAPSPVAALSFIHHKRYIEVKIKDPDADPERYRKEFAAQGMKIDLKMVPASPSVAGHVVMQDGGAAIKPIVTKGCYSGGGGDTCVSGLRIPIGFKDEAMIAIGRPARPGEKYNSTNSAFTPGEALHCVDIRGLTVDAALERIQKRHVKATVFNYDSGGPAGYVNVGREKIPGNWYVLDAEPWAPGEVMLFVQKTRPTGKPQNNILFQNCPHP</sequence>
<evidence type="ECO:0000256" key="1">
    <source>
        <dbReference type="SAM" id="Phobius"/>
    </source>
</evidence>
<proteinExistence type="predicted"/>
<evidence type="ECO:0000313" key="3">
    <source>
        <dbReference type="Proteomes" id="UP000322634"/>
    </source>
</evidence>
<protein>
    <recommendedName>
        <fullName evidence="4">PASTA domain-containing protein</fullName>
    </recommendedName>
</protein>
<dbReference type="Proteomes" id="UP000322634">
    <property type="component" value="Unassembled WGS sequence"/>
</dbReference>
<keyword evidence="3" id="KW-1185">Reference proteome</keyword>
<dbReference type="AlphaFoldDB" id="A0A5D0U7T3"/>
<keyword evidence="1" id="KW-0472">Membrane</keyword>
<keyword evidence="1" id="KW-1133">Transmembrane helix</keyword>